<keyword evidence="1 2" id="KW-0694">RNA-binding</keyword>
<dbReference type="Gene3D" id="3.30.1370.10">
    <property type="entry name" value="K Homology domain, type 1"/>
    <property type="match status" value="2"/>
</dbReference>
<dbReference type="SMART" id="SM00322">
    <property type="entry name" value="KH"/>
    <property type="match status" value="2"/>
</dbReference>
<sequence>MKNIIEAIRIPKERVGVVIGKGGETKAIIEQATHTKLTVDSENNTVMIEASEDADPLSVWKAKQILTAIARGFSPKNALKLVDDDVFLDVIDLKSIFPSEKSQIRIKGRIIGEKGKTRKIIEELSETKISVYGDTVAIIGEEEEVKIAKKAVEMFIKGLSHATVYKYLSKMKQELKQKKYDLWERTPELKEENKER</sequence>
<evidence type="ECO:0000313" key="5">
    <source>
        <dbReference type="Proteomes" id="UP000186851"/>
    </source>
</evidence>
<name>A0AAF0D355_ODILC</name>
<dbReference type="GO" id="GO:0003723">
    <property type="term" value="F:RNA binding"/>
    <property type="evidence" value="ECO:0007669"/>
    <property type="project" value="UniProtKB-UniRule"/>
</dbReference>
<dbReference type="KEGG" id="oyw:OdinLCB4_002310"/>
<evidence type="ECO:0000259" key="3">
    <source>
        <dbReference type="SMART" id="SM00322"/>
    </source>
</evidence>
<dbReference type="PROSITE" id="PS50084">
    <property type="entry name" value="KH_TYPE_1"/>
    <property type="match status" value="1"/>
</dbReference>
<dbReference type="AlphaFoldDB" id="A0AAF0D355"/>
<accession>A0AAF0D355</accession>
<dbReference type="PANTHER" id="PTHR12826">
    <property type="entry name" value="RIBONUCLEASE Y"/>
    <property type="match status" value="1"/>
</dbReference>
<dbReference type="PANTHER" id="PTHR12826:SF13">
    <property type="entry name" value="RNA-BINDING PROTEIN PNO1"/>
    <property type="match status" value="1"/>
</dbReference>
<dbReference type="SUPFAM" id="SSF54791">
    <property type="entry name" value="Eukaryotic type KH-domain (KH-domain type I)"/>
    <property type="match status" value="2"/>
</dbReference>
<dbReference type="FunFam" id="3.30.1370.10:FF:000076">
    <property type="entry name" value="KH domain protein"/>
    <property type="match status" value="1"/>
</dbReference>
<evidence type="ECO:0000256" key="2">
    <source>
        <dbReference type="PROSITE-ProRule" id="PRU00117"/>
    </source>
</evidence>
<proteinExistence type="predicted"/>
<dbReference type="CDD" id="cd22389">
    <property type="entry name" value="KH-I_Dim2p_like_rpt1"/>
    <property type="match status" value="1"/>
</dbReference>
<organism evidence="4 5">
    <name type="scientific">Odinarchaeota yellowstonii (strain LCB_4)</name>
    <dbReference type="NCBI Taxonomy" id="1841599"/>
    <lineage>
        <taxon>Archaea</taxon>
        <taxon>Promethearchaeati</taxon>
        <taxon>Candidatus Odinarchaeota</taxon>
        <taxon>Candidatus Odinarchaeia</taxon>
        <taxon>Candidatus Odinarchaeales</taxon>
        <taxon>Candidatus Odinarchaeaceae</taxon>
        <taxon>Candidatus Odinarchaeum</taxon>
    </lineage>
</organism>
<dbReference type="InterPro" id="IPR019964">
    <property type="entry name" value="KH_domain_protein_archaea"/>
</dbReference>
<protein>
    <submittedName>
        <fullName evidence="4">KH domain-containing protein</fullName>
    </submittedName>
</protein>
<feature type="domain" description="K Homology" evidence="3">
    <location>
        <begin position="2"/>
        <end position="71"/>
    </location>
</feature>
<dbReference type="InterPro" id="IPR004087">
    <property type="entry name" value="KH_dom"/>
</dbReference>
<feature type="domain" description="K Homology" evidence="3">
    <location>
        <begin position="85"/>
        <end position="157"/>
    </location>
</feature>
<dbReference type="NCBIfam" id="TIGR03665">
    <property type="entry name" value="arCOG04150"/>
    <property type="match status" value="1"/>
</dbReference>
<gene>
    <name evidence="4" type="ORF">OdinLCB4_002310</name>
</gene>
<dbReference type="Pfam" id="PF00013">
    <property type="entry name" value="KH_1"/>
    <property type="match status" value="1"/>
</dbReference>
<reference evidence="4" key="1">
    <citation type="journal article" date="2017" name="Nature">
        <title>Asgard archaea illuminate the origin of eukaryotic cellular complexity.</title>
        <authorList>
            <person name="Zaremba-Niedzwiedzka K."/>
            <person name="Caceres E.F."/>
            <person name="Saw J.H."/>
            <person name="Backstrom D."/>
            <person name="Juzokaite L."/>
            <person name="Vancaester E."/>
            <person name="Seitz K.W."/>
            <person name="Anantharaman K."/>
            <person name="Starnawski P."/>
            <person name="Kjeldsen K.U."/>
            <person name="Scott M.B."/>
            <person name="Nunoura T."/>
            <person name="Banfield J.F."/>
            <person name="Schramm A."/>
            <person name="Baker B.J."/>
            <person name="Spang A."/>
            <person name="Ettema T.J.G."/>
        </authorList>
    </citation>
    <scope>NUCLEOTIDE SEQUENCE</scope>
    <source>
        <strain evidence="4">LCB_4</strain>
    </source>
</reference>
<evidence type="ECO:0000313" key="4">
    <source>
        <dbReference type="EMBL" id="WEU40774.1"/>
    </source>
</evidence>
<dbReference type="EMBL" id="CP091871">
    <property type="protein sequence ID" value="WEU40774.1"/>
    <property type="molecule type" value="Genomic_DNA"/>
</dbReference>
<dbReference type="Proteomes" id="UP000186851">
    <property type="component" value="Chromosome"/>
</dbReference>
<reference evidence="4" key="2">
    <citation type="journal article" date="2022" name="Nat. Microbiol.">
        <title>A closed Candidatus Odinarchaeum chromosome exposes Asgard archaeal viruses.</title>
        <authorList>
            <person name="Tamarit D."/>
            <person name="Caceres E.F."/>
            <person name="Krupovic M."/>
            <person name="Nijland R."/>
            <person name="Eme L."/>
            <person name="Robinson N.P."/>
            <person name="Ettema T.J.G."/>
        </authorList>
    </citation>
    <scope>NUCLEOTIDE SEQUENCE</scope>
    <source>
        <strain evidence="4">LCB_4</strain>
    </source>
</reference>
<dbReference type="InterPro" id="IPR036612">
    <property type="entry name" value="KH_dom_type_1_sf"/>
</dbReference>
<dbReference type="InterPro" id="IPR055211">
    <property type="entry name" value="KH_PNO1_2nd"/>
</dbReference>
<dbReference type="InterPro" id="IPR004088">
    <property type="entry name" value="KH_dom_type_1"/>
</dbReference>
<dbReference type="Pfam" id="PF22891">
    <property type="entry name" value="KH_PNO1_2nd"/>
    <property type="match status" value="1"/>
</dbReference>
<evidence type="ECO:0000256" key="1">
    <source>
        <dbReference type="ARBA" id="ARBA00022884"/>
    </source>
</evidence>